<gene>
    <name evidence="3" type="ORF">CEY11_03090</name>
</gene>
<evidence type="ECO:0000259" key="2">
    <source>
        <dbReference type="Pfam" id="PF10671"/>
    </source>
</evidence>
<feature type="signal peptide" evidence="1">
    <location>
        <begin position="1"/>
        <end position="27"/>
    </location>
</feature>
<dbReference type="InterPro" id="IPR018927">
    <property type="entry name" value="Pilus_synth_Q_C"/>
</dbReference>
<protein>
    <recommendedName>
        <fullName evidence="2">Toxin co-regulated pilus biosynthesis protein Q C-terminal domain-containing protein</fullName>
    </recommendedName>
</protein>
<evidence type="ECO:0000313" key="4">
    <source>
        <dbReference type="Proteomes" id="UP000214603"/>
    </source>
</evidence>
<comment type="caution">
    <text evidence="3">The sequence shown here is derived from an EMBL/GenBank/DDBJ whole genome shotgun (WGS) entry which is preliminary data.</text>
</comment>
<feature type="domain" description="Toxin co-regulated pilus biosynthesis protein Q C-terminal" evidence="2">
    <location>
        <begin position="83"/>
        <end position="161"/>
    </location>
</feature>
<dbReference type="AlphaFoldDB" id="A0A225MWW7"/>
<evidence type="ECO:0000313" key="3">
    <source>
        <dbReference type="EMBL" id="OWT65887.1"/>
    </source>
</evidence>
<accession>A0A225MWW7</accession>
<organism evidence="3 4">
    <name type="scientific">Candidimonas nitroreducens</name>
    <dbReference type="NCBI Taxonomy" id="683354"/>
    <lineage>
        <taxon>Bacteria</taxon>
        <taxon>Pseudomonadati</taxon>
        <taxon>Pseudomonadota</taxon>
        <taxon>Betaproteobacteria</taxon>
        <taxon>Burkholderiales</taxon>
        <taxon>Alcaligenaceae</taxon>
        <taxon>Candidimonas</taxon>
    </lineage>
</organism>
<dbReference type="Proteomes" id="UP000214603">
    <property type="component" value="Unassembled WGS sequence"/>
</dbReference>
<evidence type="ECO:0000256" key="1">
    <source>
        <dbReference type="SAM" id="SignalP"/>
    </source>
</evidence>
<sequence>MVRRGAAAATTGSVVAVPAAMATTAGAPVLAATASAKPKLAALAGASSAIVDSTHAKPLPKPLPGPAARPAPVALASPIAPSYEVGPRDGNLRLALSRWARAAGWTFEAEHWAVDADIPITGSARFDSGFKRSVQDLVAATELSEKPLQPCFYSNKVLRIVPYAQACDRSVDPARVS</sequence>
<keyword evidence="1" id="KW-0732">Signal</keyword>
<reference evidence="4" key="1">
    <citation type="submission" date="2017-06" db="EMBL/GenBank/DDBJ databases">
        <title>Herbaspirillum phytohormonus sp. nov., isolated from the root nodule of Robinia pseudoacacia in lead-zinc mine.</title>
        <authorList>
            <person name="Fan M."/>
            <person name="Lin Y."/>
        </authorList>
    </citation>
    <scope>NUCLEOTIDE SEQUENCE [LARGE SCALE GENOMIC DNA]</scope>
    <source>
        <strain evidence="4">SC-089</strain>
    </source>
</reference>
<name>A0A225MWW7_9BURK</name>
<dbReference type="EMBL" id="NJIH01000002">
    <property type="protein sequence ID" value="OWT65887.1"/>
    <property type="molecule type" value="Genomic_DNA"/>
</dbReference>
<dbReference type="OrthoDB" id="8963661at2"/>
<feature type="chain" id="PRO_5012940202" description="Toxin co-regulated pilus biosynthesis protein Q C-terminal domain-containing protein" evidence="1">
    <location>
        <begin position="28"/>
        <end position="177"/>
    </location>
</feature>
<dbReference type="Gene3D" id="3.55.50.70">
    <property type="match status" value="1"/>
</dbReference>
<keyword evidence="4" id="KW-1185">Reference proteome</keyword>
<dbReference type="Pfam" id="PF10671">
    <property type="entry name" value="TcpQ"/>
    <property type="match status" value="1"/>
</dbReference>
<proteinExistence type="predicted"/>